<reference evidence="3" key="1">
    <citation type="submission" date="2022-07" db="EMBL/GenBank/DDBJ databases">
        <title>Fungi with potential for degradation of polypropylene.</title>
        <authorList>
            <person name="Gostincar C."/>
        </authorList>
    </citation>
    <scope>NUCLEOTIDE SEQUENCE</scope>
    <source>
        <strain evidence="3">EXF-13308</strain>
    </source>
</reference>
<sequence>MLIFEPPDTVGGVSFRHFLVPDIDQLRQRIVRGGPEQREHIIPDPKCRFILLNTLHAESRLLCLTKEMLFMLLTYHQVSPCYLPFIACLTSSTGAKGFSAGGSRGPRMNPFGRSGQHYQFAFRLHGMVSLDDRLHKWRQHTAAIYHHFDVQNGSALWILTAPLDQTVNCKRKNFVWEKVKKHIHADSGGGLGAQITDEEGWKRFEASLDIIVAIVEWSLEGCSVYAYELSERIEKVNNIWLGVLLFDSYVSDEGPELFTRHMRPLHNIMDNIQVLSNRLKDNPPVLESMIDFYAKEINRCQGSSLCGDEKCTVRPEVRAAFDSFKARMQAALAETHGIIKQVGYLESFVQNKENLIRQNRDMQRITEATLKDSSAMRQFSVITLILLPITVVSTVLSTDIVKFQGLSSNNSPGSTANSGSTGTSRSPAYSFSPAAFGTWAVAGTLLTFVCLAFSTHAWLPEGNFRAAFHINDRLSLKDSSSVGAEAGDDEETTRKKSAPPSSIRPTEVPEHLFQSQSQSVSPTTLVTSTPPPSSTVERSTAMAQHSTGSEGAVVEQPRMEDNHAAAIGEKLRGRVSRVLQSLHALVTQRRDTAQEHEMVVV</sequence>
<gene>
    <name evidence="3" type="ORF">NKR23_g4855</name>
</gene>
<accession>A0AA38RIE1</accession>
<comment type="caution">
    <text evidence="3">The sequence shown here is derived from an EMBL/GenBank/DDBJ whole genome shotgun (WGS) entry which is preliminary data.</text>
</comment>
<dbReference type="EMBL" id="JANBVO010000012">
    <property type="protein sequence ID" value="KAJ9148645.1"/>
    <property type="molecule type" value="Genomic_DNA"/>
</dbReference>
<dbReference type="Proteomes" id="UP001174694">
    <property type="component" value="Unassembled WGS sequence"/>
</dbReference>
<dbReference type="Pfam" id="PF26616">
    <property type="entry name" value="CorA-like"/>
    <property type="match status" value="1"/>
</dbReference>
<feature type="region of interest" description="Disordered" evidence="1">
    <location>
        <begin position="479"/>
        <end position="558"/>
    </location>
</feature>
<dbReference type="AlphaFoldDB" id="A0AA38RIE1"/>
<evidence type="ECO:0000256" key="1">
    <source>
        <dbReference type="SAM" id="MobiDB-lite"/>
    </source>
</evidence>
<dbReference type="InterPro" id="IPR058257">
    <property type="entry name" value="CorA-like_dom"/>
</dbReference>
<organism evidence="3 4">
    <name type="scientific">Pleurostoma richardsiae</name>
    <dbReference type="NCBI Taxonomy" id="41990"/>
    <lineage>
        <taxon>Eukaryota</taxon>
        <taxon>Fungi</taxon>
        <taxon>Dikarya</taxon>
        <taxon>Ascomycota</taxon>
        <taxon>Pezizomycotina</taxon>
        <taxon>Sordariomycetes</taxon>
        <taxon>Sordariomycetidae</taxon>
        <taxon>Calosphaeriales</taxon>
        <taxon>Pleurostomataceae</taxon>
        <taxon>Pleurostoma</taxon>
    </lineage>
</organism>
<dbReference type="Gene3D" id="1.20.58.340">
    <property type="entry name" value="Magnesium transport protein CorA, transmembrane region"/>
    <property type="match status" value="1"/>
</dbReference>
<feature type="domain" description="CorA-like transporter" evidence="2">
    <location>
        <begin position="15"/>
        <end position="236"/>
    </location>
</feature>
<feature type="compositionally biased region" description="Low complexity" evidence="1">
    <location>
        <begin position="514"/>
        <end position="528"/>
    </location>
</feature>
<keyword evidence="4" id="KW-1185">Reference proteome</keyword>
<evidence type="ECO:0000313" key="3">
    <source>
        <dbReference type="EMBL" id="KAJ9148645.1"/>
    </source>
</evidence>
<name>A0AA38RIE1_9PEZI</name>
<evidence type="ECO:0000259" key="2">
    <source>
        <dbReference type="Pfam" id="PF26616"/>
    </source>
</evidence>
<proteinExistence type="predicted"/>
<feature type="compositionally biased region" description="Polar residues" evidence="1">
    <location>
        <begin position="537"/>
        <end position="549"/>
    </location>
</feature>
<evidence type="ECO:0000313" key="4">
    <source>
        <dbReference type="Proteomes" id="UP001174694"/>
    </source>
</evidence>
<protein>
    <recommendedName>
        <fullName evidence="2">CorA-like transporter domain-containing protein</fullName>
    </recommendedName>
</protein>